<dbReference type="AlphaFoldDB" id="A0AAD8PNS5"/>
<proteinExistence type="predicted"/>
<reference evidence="1" key="1">
    <citation type="submission" date="2021-06" db="EMBL/GenBank/DDBJ databases">
        <title>Comparative genomics, transcriptomics and evolutionary studies reveal genomic signatures of adaptation to plant cell wall in hemibiotrophic fungi.</title>
        <authorList>
            <consortium name="DOE Joint Genome Institute"/>
            <person name="Baroncelli R."/>
            <person name="Diaz J.F."/>
            <person name="Benocci T."/>
            <person name="Peng M."/>
            <person name="Battaglia E."/>
            <person name="Haridas S."/>
            <person name="Andreopoulos W."/>
            <person name="Labutti K."/>
            <person name="Pangilinan J."/>
            <person name="Floch G.L."/>
            <person name="Makela M.R."/>
            <person name="Henrissat B."/>
            <person name="Grigoriev I.V."/>
            <person name="Crouch J.A."/>
            <person name="De Vries R.P."/>
            <person name="Sukno S.A."/>
            <person name="Thon M.R."/>
        </authorList>
    </citation>
    <scope>NUCLEOTIDE SEQUENCE</scope>
    <source>
        <strain evidence="1">CBS 125086</strain>
    </source>
</reference>
<name>A0AAD8PNS5_9PEZI</name>
<dbReference type="GeneID" id="85447071"/>
<accession>A0AAD8PNS5</accession>
<organism evidence="1 2">
    <name type="scientific">Colletotrichum navitas</name>
    <dbReference type="NCBI Taxonomy" id="681940"/>
    <lineage>
        <taxon>Eukaryota</taxon>
        <taxon>Fungi</taxon>
        <taxon>Dikarya</taxon>
        <taxon>Ascomycota</taxon>
        <taxon>Pezizomycotina</taxon>
        <taxon>Sordariomycetes</taxon>
        <taxon>Hypocreomycetidae</taxon>
        <taxon>Glomerellales</taxon>
        <taxon>Glomerellaceae</taxon>
        <taxon>Colletotrichum</taxon>
        <taxon>Colletotrichum graminicola species complex</taxon>
    </lineage>
</organism>
<protein>
    <submittedName>
        <fullName evidence="1">Uncharacterized protein</fullName>
    </submittedName>
</protein>
<keyword evidence="2" id="KW-1185">Reference proteome</keyword>
<dbReference type="RefSeq" id="XP_060408840.1">
    <property type="nucleotide sequence ID" value="XM_060562831.1"/>
</dbReference>
<dbReference type="Proteomes" id="UP001230504">
    <property type="component" value="Unassembled WGS sequence"/>
</dbReference>
<comment type="caution">
    <text evidence="1">The sequence shown here is derived from an EMBL/GenBank/DDBJ whole genome shotgun (WGS) entry which is preliminary data.</text>
</comment>
<evidence type="ECO:0000313" key="2">
    <source>
        <dbReference type="Proteomes" id="UP001230504"/>
    </source>
</evidence>
<gene>
    <name evidence="1" type="ORF">LY79DRAFT_662934</name>
</gene>
<dbReference type="EMBL" id="JAHLJV010000097">
    <property type="protein sequence ID" value="KAK1573183.1"/>
    <property type="molecule type" value="Genomic_DNA"/>
</dbReference>
<evidence type="ECO:0000313" key="1">
    <source>
        <dbReference type="EMBL" id="KAK1573183.1"/>
    </source>
</evidence>
<sequence>MVLLPSQCRLMMTILHTNHLVPTETLGVRGATRPDNGSRPASPMELTLTVVISCTKHKGRLTGTAMNNRTKSKHEGLSFLVGLKRQKYQEPALSSSSYKSTKAAIQLTQNCRGLSQNNINRDRSMKQSRAAGLPLTRSYTTKGLTEPAPATARNNIVKSREELGNLP</sequence>